<dbReference type="AlphaFoldDB" id="A0A816B214"/>
<dbReference type="PROSITE" id="PS51864">
    <property type="entry name" value="ASTACIN"/>
    <property type="match status" value="1"/>
</dbReference>
<keyword evidence="3 6" id="KW-0378">Hydrolase</keyword>
<dbReference type="GO" id="GO:0008270">
    <property type="term" value="F:zinc ion binding"/>
    <property type="evidence" value="ECO:0007669"/>
    <property type="project" value="UniProtKB-UniRule"/>
</dbReference>
<dbReference type="SUPFAM" id="SSF51430">
    <property type="entry name" value="NAD(P)-linked oxidoreductase"/>
    <property type="match status" value="1"/>
</dbReference>
<dbReference type="InterPro" id="IPR024079">
    <property type="entry name" value="MetalloPept_cat_dom_sf"/>
</dbReference>
<dbReference type="Gene3D" id="3.20.20.100">
    <property type="entry name" value="NADP-dependent oxidoreductase domain"/>
    <property type="match status" value="1"/>
</dbReference>
<feature type="binding site" evidence="6">
    <location>
        <position position="161"/>
    </location>
    <ligand>
        <name>Zn(2+)</name>
        <dbReference type="ChEBI" id="CHEBI:29105"/>
        <note>catalytic</note>
    </ligand>
</feature>
<evidence type="ECO:0000313" key="10">
    <source>
        <dbReference type="Proteomes" id="UP000663828"/>
    </source>
</evidence>
<keyword evidence="10" id="KW-1185">Reference proteome</keyword>
<keyword evidence="2 6" id="KW-0479">Metal-binding</keyword>
<dbReference type="PANTHER" id="PTHR10127:SF780">
    <property type="entry name" value="METALLOENDOPEPTIDASE"/>
    <property type="match status" value="1"/>
</dbReference>
<gene>
    <name evidence="9" type="ORF">XAT740_LOCUS48116</name>
</gene>
<evidence type="ECO:0000256" key="6">
    <source>
        <dbReference type="PROSITE-ProRule" id="PRU01211"/>
    </source>
</evidence>
<comment type="caution">
    <text evidence="6">Lacks conserved residue(s) required for the propagation of feature annotation.</text>
</comment>
<organism evidence="9 10">
    <name type="scientific">Adineta ricciae</name>
    <name type="common">Rotifer</name>
    <dbReference type="NCBI Taxonomy" id="249248"/>
    <lineage>
        <taxon>Eukaryota</taxon>
        <taxon>Metazoa</taxon>
        <taxon>Spiralia</taxon>
        <taxon>Gnathifera</taxon>
        <taxon>Rotifera</taxon>
        <taxon>Eurotatoria</taxon>
        <taxon>Bdelloidea</taxon>
        <taxon>Adinetida</taxon>
        <taxon>Adinetidae</taxon>
        <taxon>Adineta</taxon>
    </lineage>
</organism>
<dbReference type="InterPro" id="IPR006026">
    <property type="entry name" value="Peptidase_Metallo"/>
</dbReference>
<dbReference type="Gene3D" id="3.40.390.10">
    <property type="entry name" value="Collagenase (Catalytic Domain)"/>
    <property type="match status" value="1"/>
</dbReference>
<evidence type="ECO:0000313" key="9">
    <source>
        <dbReference type="EMBL" id="CAF1604492.1"/>
    </source>
</evidence>
<feature type="binding site" evidence="6">
    <location>
        <position position="167"/>
    </location>
    <ligand>
        <name>Zn(2+)</name>
        <dbReference type="ChEBI" id="CHEBI:29105"/>
        <note>catalytic</note>
    </ligand>
</feature>
<dbReference type="EC" id="3.4.24.-" evidence="7"/>
<reference evidence="9" key="1">
    <citation type="submission" date="2021-02" db="EMBL/GenBank/DDBJ databases">
        <authorList>
            <person name="Nowell W R."/>
        </authorList>
    </citation>
    <scope>NUCLEOTIDE SEQUENCE</scope>
</reference>
<evidence type="ECO:0000259" key="8">
    <source>
        <dbReference type="PROSITE" id="PS51864"/>
    </source>
</evidence>
<comment type="caution">
    <text evidence="9">The sequence shown here is derived from an EMBL/GenBank/DDBJ whole genome shotgun (WGS) entry which is preliminary data.</text>
</comment>
<dbReference type="SUPFAM" id="SSF55486">
    <property type="entry name" value="Metalloproteases ('zincins'), catalytic domain"/>
    <property type="match status" value="1"/>
</dbReference>
<proteinExistence type="predicted"/>
<dbReference type="CDD" id="cd04280">
    <property type="entry name" value="ZnMc_astacin_like"/>
    <property type="match status" value="1"/>
</dbReference>
<keyword evidence="1 6" id="KW-0645">Protease</keyword>
<dbReference type="GO" id="GO:0006508">
    <property type="term" value="P:proteolysis"/>
    <property type="evidence" value="ECO:0007669"/>
    <property type="project" value="UniProtKB-KW"/>
</dbReference>
<dbReference type="SMART" id="SM00235">
    <property type="entry name" value="ZnMc"/>
    <property type="match status" value="1"/>
</dbReference>
<dbReference type="PANTHER" id="PTHR10127">
    <property type="entry name" value="DISCOIDIN, CUB, EGF, LAMININ , AND ZINC METALLOPROTEASE DOMAIN CONTAINING"/>
    <property type="match status" value="1"/>
</dbReference>
<evidence type="ECO:0000256" key="4">
    <source>
        <dbReference type="ARBA" id="ARBA00022833"/>
    </source>
</evidence>
<feature type="chain" id="PRO_5033099284" description="Metalloendopeptidase" evidence="7">
    <location>
        <begin position="21"/>
        <end position="391"/>
    </location>
</feature>
<dbReference type="EMBL" id="CAJNOR010006835">
    <property type="protein sequence ID" value="CAF1604492.1"/>
    <property type="molecule type" value="Genomic_DNA"/>
</dbReference>
<protein>
    <recommendedName>
        <fullName evidence="7">Metalloendopeptidase</fullName>
        <ecNumber evidence="7">3.4.24.-</ecNumber>
    </recommendedName>
</protein>
<name>A0A816B214_ADIRI</name>
<dbReference type="InterPro" id="IPR001506">
    <property type="entry name" value="Peptidase_M12A"/>
</dbReference>
<comment type="cofactor">
    <cofactor evidence="6 7">
        <name>Zn(2+)</name>
        <dbReference type="ChEBI" id="CHEBI:29105"/>
    </cofactor>
    <text evidence="6 7">Binds 1 zinc ion per subunit.</text>
</comment>
<evidence type="ECO:0000256" key="3">
    <source>
        <dbReference type="ARBA" id="ARBA00022801"/>
    </source>
</evidence>
<evidence type="ECO:0000256" key="2">
    <source>
        <dbReference type="ARBA" id="ARBA00022723"/>
    </source>
</evidence>
<dbReference type="GO" id="GO:0004222">
    <property type="term" value="F:metalloendopeptidase activity"/>
    <property type="evidence" value="ECO:0007669"/>
    <property type="project" value="UniProtKB-UniRule"/>
</dbReference>
<feature type="domain" description="Peptidase M12A" evidence="8">
    <location>
        <begin position="53"/>
        <end position="260"/>
    </location>
</feature>
<dbReference type="Pfam" id="PF01400">
    <property type="entry name" value="Astacin"/>
    <property type="match status" value="1"/>
</dbReference>
<evidence type="ECO:0000256" key="7">
    <source>
        <dbReference type="RuleBase" id="RU361183"/>
    </source>
</evidence>
<keyword evidence="7" id="KW-0732">Signal</keyword>
<feature type="signal peptide" evidence="7">
    <location>
        <begin position="1"/>
        <end position="20"/>
    </location>
</feature>
<feature type="binding site" evidence="6">
    <location>
        <position position="157"/>
    </location>
    <ligand>
        <name>Zn(2+)</name>
        <dbReference type="ChEBI" id="CHEBI:29105"/>
        <note>catalytic</note>
    </ligand>
</feature>
<dbReference type="PRINTS" id="PR00480">
    <property type="entry name" value="ASTACIN"/>
</dbReference>
<dbReference type="Proteomes" id="UP000663828">
    <property type="component" value="Unassembled WGS sequence"/>
</dbReference>
<keyword evidence="5 6" id="KW-0482">Metalloprotease</keyword>
<evidence type="ECO:0000256" key="1">
    <source>
        <dbReference type="ARBA" id="ARBA00022670"/>
    </source>
</evidence>
<accession>A0A816B214</accession>
<evidence type="ECO:0000256" key="5">
    <source>
        <dbReference type="ARBA" id="ARBA00023049"/>
    </source>
</evidence>
<dbReference type="InterPro" id="IPR034035">
    <property type="entry name" value="Astacin-like_dom"/>
</dbReference>
<sequence length="391" mass="43679">MKYLTTFLLIVTFYKTFVNAVPASETKRLTNPEEMGGHYQGDMVVPKDAPRGAASRPSWQRWPNGVIPYDMTSSILSNHSALIVDAMRRMEDLTKVNNRMCIQFRPKTDADPIFITIKNGTGCSAHVGYLQNFTLNRTLTLMYAPPYTCMITGIIQHELLHILGFFHEQSRPDRDDYVSIQWENIINGTEFNFAKYSEDDIDTLGLPYDYGSVMHYEANAFTSNGQPTIISKRNLTTPLGQRVGMSSIDIAEVQRYYGCLLAPTTLSSSTLIRPTTTKSASLNLIASISPDASRSSHALKIWFTLKEHGTIKLGLKIAGKCQQAQHLVSLVVKYADEGKKSPQVSAIGFGLMGLLKISETTRSDEKRFKILDRNIELGCAYFNAADNYGDN</sequence>
<keyword evidence="4 6" id="KW-0862">Zinc</keyword>
<feature type="active site" evidence="6">
    <location>
        <position position="158"/>
    </location>
</feature>
<dbReference type="InterPro" id="IPR036812">
    <property type="entry name" value="NAD(P)_OxRdtase_dom_sf"/>
</dbReference>